<dbReference type="CDD" id="cd03080">
    <property type="entry name" value="GST_N_Metaxin_like"/>
    <property type="match status" value="1"/>
</dbReference>
<evidence type="ECO:0000313" key="2">
    <source>
        <dbReference type="EMBL" id="SDW75650.1"/>
    </source>
</evidence>
<evidence type="ECO:0000313" key="3">
    <source>
        <dbReference type="EMBL" id="SDX52779.1"/>
    </source>
</evidence>
<dbReference type="RefSeq" id="WP_091812309.1">
    <property type="nucleotide sequence ID" value="NZ_FNNE01000004.1"/>
</dbReference>
<dbReference type="SUPFAM" id="SSF47616">
    <property type="entry name" value="GST C-terminal domain-like"/>
    <property type="match status" value="1"/>
</dbReference>
<name>A0A1H2W4Z6_9GAMM</name>
<dbReference type="Proteomes" id="UP000199675">
    <property type="component" value="Unassembled WGS sequence"/>
</dbReference>
<dbReference type="SFLD" id="SFLDG01200">
    <property type="entry name" value="SUF1.1"/>
    <property type="match status" value="1"/>
</dbReference>
<protein>
    <submittedName>
        <fullName evidence="2">Glutathione S-transferase</fullName>
    </submittedName>
</protein>
<reference evidence="2 4" key="1">
    <citation type="submission" date="2016-10" db="EMBL/GenBank/DDBJ databases">
        <authorList>
            <person name="de Groot N.N."/>
        </authorList>
    </citation>
    <scope>NUCLEOTIDE SEQUENCE [LARGE SCALE GENOMIC DNA]</scope>
    <source>
        <strain evidence="2 4">CGMCC 1.7059</strain>
    </source>
</reference>
<dbReference type="AlphaFoldDB" id="A0A1H2W4Z6"/>
<dbReference type="SFLD" id="SFLDS00019">
    <property type="entry name" value="Glutathione_Transferase_(cytos"/>
    <property type="match status" value="1"/>
</dbReference>
<evidence type="ECO:0000313" key="4">
    <source>
        <dbReference type="Proteomes" id="UP000199675"/>
    </source>
</evidence>
<dbReference type="SFLD" id="SFLDG01180">
    <property type="entry name" value="SUF1"/>
    <property type="match status" value="1"/>
</dbReference>
<evidence type="ECO:0000259" key="1">
    <source>
        <dbReference type="PROSITE" id="PS50404"/>
    </source>
</evidence>
<dbReference type="InterPro" id="IPR026928">
    <property type="entry name" value="FAX/IsoI-like"/>
</dbReference>
<dbReference type="PROSITE" id="PS50404">
    <property type="entry name" value="GST_NTER"/>
    <property type="match status" value="1"/>
</dbReference>
<dbReference type="GO" id="GO:0016740">
    <property type="term" value="F:transferase activity"/>
    <property type="evidence" value="ECO:0007669"/>
    <property type="project" value="UniProtKB-KW"/>
</dbReference>
<dbReference type="PANTHER" id="PTHR12289">
    <property type="entry name" value="METAXIN RELATED"/>
    <property type="match status" value="1"/>
</dbReference>
<dbReference type="Pfam" id="PF17172">
    <property type="entry name" value="GST_N_4"/>
    <property type="match status" value="1"/>
</dbReference>
<dbReference type="EMBL" id="FNNE01000004">
    <property type="protein sequence ID" value="SDW75650.1"/>
    <property type="molecule type" value="Genomic_DNA"/>
</dbReference>
<dbReference type="InterPro" id="IPR050931">
    <property type="entry name" value="Mito_Protein_Transport_Metaxin"/>
</dbReference>
<dbReference type="PANTHER" id="PTHR12289:SF41">
    <property type="entry name" value="FAILED AXON CONNECTIONS-RELATED"/>
    <property type="match status" value="1"/>
</dbReference>
<dbReference type="InterPro" id="IPR012336">
    <property type="entry name" value="Thioredoxin-like_fold"/>
</dbReference>
<dbReference type="InterPro" id="IPR036282">
    <property type="entry name" value="Glutathione-S-Trfase_C_sf"/>
</dbReference>
<keyword evidence="2" id="KW-0808">Transferase</keyword>
<dbReference type="InterPro" id="IPR033468">
    <property type="entry name" value="Metaxin_GST"/>
</dbReference>
<dbReference type="InterPro" id="IPR036249">
    <property type="entry name" value="Thioredoxin-like_sf"/>
</dbReference>
<dbReference type="Gene3D" id="3.40.30.10">
    <property type="entry name" value="Glutaredoxin"/>
    <property type="match status" value="1"/>
</dbReference>
<dbReference type="STRING" id="488533.SAMN04487960_10454"/>
<dbReference type="Gene3D" id="1.20.1050.10">
    <property type="match status" value="1"/>
</dbReference>
<gene>
    <name evidence="2" type="ORF">SAMN04487960_10454</name>
    <name evidence="3" type="ORF">SAMN04487960_110153</name>
</gene>
<sequence length="233" mass="26131">MISLYQFPYAWQVNASPFCLKVETYCRLAGIDYRICPTPPFRAPRGKLPYIVDDGRTIADSREIVQHLEKKGGTPPGAPLSDEQRATGHLLRELCEQSLYFAMLYSRWMDDAFWPETRVEFFRTLPPGVKSLLPRVARRGVLAALKGQGLGRCPQEEVYARAAADLDALAWALERNPFAVGPQPSEYDATVYAFLVNLLRVPLATPVRHHAETHPVFAAYLARMDLVLNGSPS</sequence>
<dbReference type="InterPro" id="IPR004045">
    <property type="entry name" value="Glutathione_S-Trfase_N"/>
</dbReference>
<dbReference type="EMBL" id="FNNE01000010">
    <property type="protein sequence ID" value="SDX52779.1"/>
    <property type="molecule type" value="Genomic_DNA"/>
</dbReference>
<feature type="domain" description="GST N-terminal" evidence="1">
    <location>
        <begin position="1"/>
        <end position="76"/>
    </location>
</feature>
<keyword evidence="4" id="KW-1185">Reference proteome</keyword>
<dbReference type="InterPro" id="IPR040079">
    <property type="entry name" value="Glutathione_S-Trfase"/>
</dbReference>
<accession>A0A1H2W4Z6</accession>
<proteinExistence type="predicted"/>
<dbReference type="OrthoDB" id="9810080at2"/>
<organism evidence="2 4">
    <name type="scientific">Marinobacter mobilis</name>
    <dbReference type="NCBI Taxonomy" id="488533"/>
    <lineage>
        <taxon>Bacteria</taxon>
        <taxon>Pseudomonadati</taxon>
        <taxon>Pseudomonadota</taxon>
        <taxon>Gammaproteobacteria</taxon>
        <taxon>Pseudomonadales</taxon>
        <taxon>Marinobacteraceae</taxon>
        <taxon>Marinobacter</taxon>
    </lineage>
</organism>
<dbReference type="Pfam" id="PF17171">
    <property type="entry name" value="GST_C_6"/>
    <property type="match status" value="1"/>
</dbReference>
<dbReference type="GO" id="GO:0005737">
    <property type="term" value="C:cytoplasm"/>
    <property type="evidence" value="ECO:0007669"/>
    <property type="project" value="TreeGrafter"/>
</dbReference>
<dbReference type="SUPFAM" id="SSF52833">
    <property type="entry name" value="Thioredoxin-like"/>
    <property type="match status" value="1"/>
</dbReference>